<feature type="compositionally biased region" description="Basic and acidic residues" evidence="1">
    <location>
        <begin position="14"/>
        <end position="28"/>
    </location>
</feature>
<proteinExistence type="predicted"/>
<comment type="caution">
    <text evidence="2">The sequence shown here is derived from an EMBL/GenBank/DDBJ whole genome shotgun (WGS) entry which is preliminary data.</text>
</comment>
<evidence type="ECO:0000313" key="2">
    <source>
        <dbReference type="EMBL" id="EEA90899.1"/>
    </source>
</evidence>
<sequence>MRAAVDTWPLAASHHTERHAVAHGDPARRQGAAPNIIPAGRGAERHTARTSRKSAGQQNVPRPPSTPVSSGAPKTCLRRRPLPGRLTALTLRRIE</sequence>
<protein>
    <submittedName>
        <fullName evidence="2">Uncharacterized protein</fullName>
    </submittedName>
</protein>
<organism evidence="2 3">
    <name type="scientific">Collinsella stercoris DSM 13279</name>
    <dbReference type="NCBI Taxonomy" id="445975"/>
    <lineage>
        <taxon>Bacteria</taxon>
        <taxon>Bacillati</taxon>
        <taxon>Actinomycetota</taxon>
        <taxon>Coriobacteriia</taxon>
        <taxon>Coriobacteriales</taxon>
        <taxon>Coriobacteriaceae</taxon>
        <taxon>Collinsella</taxon>
    </lineage>
</organism>
<feature type="region of interest" description="Disordered" evidence="1">
    <location>
        <begin position="1"/>
        <end position="95"/>
    </location>
</feature>
<accession>B6GA44</accession>
<dbReference type="STRING" id="445975.COLSTE_00939"/>
<dbReference type="HOGENOM" id="CLU_2367996_0_0_11"/>
<gene>
    <name evidence="2" type="ORF">COLSTE_00939</name>
</gene>
<evidence type="ECO:0000313" key="3">
    <source>
        <dbReference type="Proteomes" id="UP000003560"/>
    </source>
</evidence>
<dbReference type="Proteomes" id="UP000003560">
    <property type="component" value="Unassembled WGS sequence"/>
</dbReference>
<dbReference type="EMBL" id="ABXJ01000055">
    <property type="protein sequence ID" value="EEA90899.1"/>
    <property type="molecule type" value="Genomic_DNA"/>
</dbReference>
<keyword evidence="3" id="KW-1185">Reference proteome</keyword>
<reference evidence="2 3" key="1">
    <citation type="submission" date="2008-10" db="EMBL/GenBank/DDBJ databases">
        <title>Draft genome sequence of Collinsella stercoris (DSM 13279).</title>
        <authorList>
            <person name="Sudarsanam P."/>
            <person name="Ley R."/>
            <person name="Guruge J."/>
            <person name="Turnbaugh P.J."/>
            <person name="Mahowald M."/>
            <person name="Liep D."/>
            <person name="Gordon J."/>
        </authorList>
    </citation>
    <scope>NUCLEOTIDE SEQUENCE [LARGE SCALE GENOMIC DNA]</scope>
    <source>
        <strain evidence="2 3">DSM 13279</strain>
    </source>
</reference>
<evidence type="ECO:0000256" key="1">
    <source>
        <dbReference type="SAM" id="MobiDB-lite"/>
    </source>
</evidence>
<name>B6GA44_9ACTN</name>
<dbReference type="AlphaFoldDB" id="B6GA44"/>
<reference evidence="2 3" key="2">
    <citation type="submission" date="2008-10" db="EMBL/GenBank/DDBJ databases">
        <authorList>
            <person name="Fulton L."/>
            <person name="Clifton S."/>
            <person name="Fulton B."/>
            <person name="Xu J."/>
            <person name="Minx P."/>
            <person name="Pepin K.H."/>
            <person name="Johnson M."/>
            <person name="Thiruvilangam P."/>
            <person name="Bhonagiri V."/>
            <person name="Nash W.E."/>
            <person name="Mardis E.R."/>
            <person name="Wilson R.K."/>
        </authorList>
    </citation>
    <scope>NUCLEOTIDE SEQUENCE [LARGE SCALE GENOMIC DNA]</scope>
    <source>
        <strain evidence="2 3">DSM 13279</strain>
    </source>
</reference>